<evidence type="ECO:0000256" key="11">
    <source>
        <dbReference type="SAM" id="Phobius"/>
    </source>
</evidence>
<dbReference type="EMBL" id="FOHG01000043">
    <property type="protein sequence ID" value="SET22599.1"/>
    <property type="molecule type" value="Genomic_DNA"/>
</dbReference>
<keyword evidence="4" id="KW-1003">Cell membrane</keyword>
<keyword evidence="16" id="KW-1185">Reference proteome</keyword>
<protein>
    <submittedName>
        <fullName evidence="14">Phosphoglycerol transferase MdoB</fullName>
    </submittedName>
</protein>
<accession>A0A1I0CTA0</accession>
<comment type="subcellular location">
    <subcellularLocation>
        <location evidence="1">Cell membrane</location>
        <topology evidence="1">Multi-pass membrane protein</topology>
    </subcellularLocation>
</comment>
<comment type="similarity">
    <text evidence="3">Belongs to the LTA synthase family.</text>
</comment>
<evidence type="ECO:0000256" key="7">
    <source>
        <dbReference type="ARBA" id="ARBA00023136"/>
    </source>
</evidence>
<dbReference type="Gene3D" id="3.40.720.10">
    <property type="entry name" value="Alkaline Phosphatase, subunit A"/>
    <property type="match status" value="1"/>
</dbReference>
<proteinExistence type="inferred from homology"/>
<feature type="binding site" evidence="9">
    <location>
        <position position="412"/>
    </location>
    <ligand>
        <name>substrate</name>
    </ligand>
</feature>
<feature type="domain" description="Sulfatase N-terminal" evidence="12">
    <location>
        <begin position="245"/>
        <end position="532"/>
    </location>
</feature>
<evidence type="ECO:0000256" key="1">
    <source>
        <dbReference type="ARBA" id="ARBA00004651"/>
    </source>
</evidence>
<evidence type="ECO:0000313" key="16">
    <source>
        <dbReference type="Proteomes" id="UP000199519"/>
    </source>
</evidence>
<dbReference type="CDD" id="cd16015">
    <property type="entry name" value="LTA_synthase"/>
    <property type="match status" value="1"/>
</dbReference>
<sequence>MRYFNKFAFKKKIIFFFFLVGFLTKYNYLNWYIFQVSSLYILISKNIIIILFALISSYYLLKDKKRIYITFLIHLFFTAFFFANLWYNKYFSNYLSVADITMGQGIRPFKVLFRQLIDYHDLLFIFEIPILIFLFYRSSAIKSDEVSIYNDKRSRKFILTIFLIIIVILGGHIYYTNNLYAVNGFLELYEHSTPAFVSVYGILPLYAAEYIILNNQEETDVEEIDEAEIVAEKDLSQTHKLENIKNIIVIQLESFDQKIIGHQHNNQEITPFLNKLKKSSLYFNNIYAQHVNGSFDAEFSFLTSLYPRNKTYAFKTNNMSEFNSIVKELKKRNYEFLAFHGNNGDFFYRDKAYPEMGFDKFYHRADFDLVNAKVAKESYLGINDYDFFEQSINYLQQAKEPFFAFYITVTSHTPFDFYPEEYSQQEFENLEPLIVKDYFNSLYFTDLAVENFFEKLKDKGLYQNTLFVFYADHSSDIKKESYNSSGNFLMESSAKEPENVPLMIFNPQIQAKTIDKTGTHTDIAPTILDILGDKEKPEGFLGNSLLKKEERPVLFLHEMPQILCNDNLFVRLPMSSDQKNDFQRIALKSEETKKITLKESEKERIVNLIDYMQKIMKKSISESDSQ</sequence>
<dbReference type="GO" id="GO:0046872">
    <property type="term" value="F:metal ion binding"/>
    <property type="evidence" value="ECO:0007669"/>
    <property type="project" value="UniProtKB-KW"/>
</dbReference>
<keyword evidence="5 11" id="KW-0812">Transmembrane</keyword>
<evidence type="ECO:0000313" key="15">
    <source>
        <dbReference type="Proteomes" id="UP000198612"/>
    </source>
</evidence>
<dbReference type="InterPro" id="IPR012160">
    <property type="entry name" value="LtaS-like"/>
</dbReference>
<dbReference type="PANTHER" id="PTHR47371">
    <property type="entry name" value="LIPOTEICHOIC ACID SYNTHASE"/>
    <property type="match status" value="1"/>
</dbReference>
<feature type="transmembrane region" description="Helical" evidence="11">
    <location>
        <begin position="12"/>
        <end position="33"/>
    </location>
</feature>
<feature type="active site" evidence="8">
    <location>
        <position position="294"/>
    </location>
</feature>
<dbReference type="Proteomes" id="UP000199519">
    <property type="component" value="Unassembled WGS sequence"/>
</dbReference>
<dbReference type="RefSeq" id="WP_089720919.1">
    <property type="nucleotide sequence ID" value="NZ_FNBJ01000042.1"/>
</dbReference>
<evidence type="ECO:0000259" key="12">
    <source>
        <dbReference type="Pfam" id="PF00884"/>
    </source>
</evidence>
<evidence type="ECO:0000256" key="4">
    <source>
        <dbReference type="ARBA" id="ARBA00022475"/>
    </source>
</evidence>
<keyword evidence="9" id="KW-0464">Manganese</keyword>
<keyword evidence="9" id="KW-0479">Metal-binding</keyword>
<gene>
    <name evidence="13" type="ORF">SAMN04488598_14213</name>
    <name evidence="14" type="ORF">SAMN04515652_14313</name>
</gene>
<dbReference type="Pfam" id="PF00884">
    <property type="entry name" value="Sulfatase"/>
    <property type="match status" value="1"/>
</dbReference>
<evidence type="ECO:0000313" key="13">
    <source>
        <dbReference type="EMBL" id="SDG06268.1"/>
    </source>
</evidence>
<feature type="transmembrane region" description="Helical" evidence="11">
    <location>
        <begin position="119"/>
        <end position="136"/>
    </location>
</feature>
<feature type="binding site" evidence="10">
    <location>
        <position position="472"/>
    </location>
    <ligand>
        <name>Mn(2+)</name>
        <dbReference type="ChEBI" id="CHEBI:29035"/>
    </ligand>
</feature>
<evidence type="ECO:0000256" key="3">
    <source>
        <dbReference type="ARBA" id="ARBA00009983"/>
    </source>
</evidence>
<dbReference type="InterPro" id="IPR050448">
    <property type="entry name" value="OpgB/LTA_synthase_biosynth"/>
</dbReference>
<dbReference type="InterPro" id="IPR000917">
    <property type="entry name" value="Sulfatase_N"/>
</dbReference>
<dbReference type="EMBL" id="FNBJ01000042">
    <property type="protein sequence ID" value="SDG06268.1"/>
    <property type="molecule type" value="Genomic_DNA"/>
</dbReference>
<evidence type="ECO:0000256" key="8">
    <source>
        <dbReference type="PIRSR" id="PIRSR005091-1"/>
    </source>
</evidence>
<dbReference type="Gene3D" id="3.30.1120.170">
    <property type="match status" value="1"/>
</dbReference>
<evidence type="ECO:0000256" key="6">
    <source>
        <dbReference type="ARBA" id="ARBA00022989"/>
    </source>
</evidence>
<dbReference type="AlphaFoldDB" id="A0A1I0CTA0"/>
<comment type="pathway">
    <text evidence="2">Cell wall biogenesis; lipoteichoic acid biosynthesis.</text>
</comment>
<dbReference type="PANTHER" id="PTHR47371:SF3">
    <property type="entry name" value="PHOSPHOGLYCEROL TRANSFERASE I"/>
    <property type="match status" value="1"/>
</dbReference>
<dbReference type="PIRSF" id="PIRSF005091">
    <property type="entry name" value="Mmb_sulf_HI1246"/>
    <property type="match status" value="1"/>
</dbReference>
<feature type="binding site" evidence="10">
    <location>
        <position position="253"/>
    </location>
    <ligand>
        <name>Mn(2+)</name>
        <dbReference type="ChEBI" id="CHEBI:29035"/>
    </ligand>
</feature>
<dbReference type="SUPFAM" id="SSF53649">
    <property type="entry name" value="Alkaline phosphatase-like"/>
    <property type="match status" value="1"/>
</dbReference>
<organism evidence="14 15">
    <name type="scientific">Halanaerobium congolense</name>
    <dbReference type="NCBI Taxonomy" id="54121"/>
    <lineage>
        <taxon>Bacteria</taxon>
        <taxon>Bacillati</taxon>
        <taxon>Bacillota</taxon>
        <taxon>Clostridia</taxon>
        <taxon>Halanaerobiales</taxon>
        <taxon>Halanaerobiaceae</taxon>
        <taxon>Halanaerobium</taxon>
    </lineage>
</organism>
<evidence type="ECO:0000256" key="5">
    <source>
        <dbReference type="ARBA" id="ARBA00022692"/>
    </source>
</evidence>
<feature type="transmembrane region" description="Helical" evidence="11">
    <location>
        <begin position="68"/>
        <end position="87"/>
    </location>
</feature>
<keyword evidence="6 11" id="KW-1133">Transmembrane helix</keyword>
<feature type="binding site" evidence="10">
    <location>
        <position position="473"/>
    </location>
    <ligand>
        <name>Mn(2+)</name>
        <dbReference type="ChEBI" id="CHEBI:29035"/>
    </ligand>
</feature>
<evidence type="ECO:0000256" key="2">
    <source>
        <dbReference type="ARBA" id="ARBA00004936"/>
    </source>
</evidence>
<evidence type="ECO:0000256" key="10">
    <source>
        <dbReference type="PIRSR" id="PIRSR005091-3"/>
    </source>
</evidence>
<feature type="transmembrane region" description="Helical" evidence="11">
    <location>
        <begin position="39"/>
        <end position="61"/>
    </location>
</feature>
<name>A0A1I0CTA0_9FIRM</name>
<dbReference type="GO" id="GO:0005886">
    <property type="term" value="C:plasma membrane"/>
    <property type="evidence" value="ECO:0007669"/>
    <property type="project" value="UniProtKB-SubCell"/>
</dbReference>
<evidence type="ECO:0000313" key="14">
    <source>
        <dbReference type="EMBL" id="SET22599.1"/>
    </source>
</evidence>
<keyword evidence="14" id="KW-0808">Transferase</keyword>
<reference evidence="15 16" key="1">
    <citation type="submission" date="2016-10" db="EMBL/GenBank/DDBJ databases">
        <authorList>
            <person name="Varghese N."/>
            <person name="Submissions S."/>
        </authorList>
    </citation>
    <scope>NUCLEOTIDE SEQUENCE [LARGE SCALE GENOMIC DNA]</scope>
    <source>
        <strain evidence="13 16">WG2</strain>
        <strain evidence="14 15">WG5</strain>
    </source>
</reference>
<keyword evidence="7 11" id="KW-0472">Membrane</keyword>
<dbReference type="GO" id="GO:0016740">
    <property type="term" value="F:transferase activity"/>
    <property type="evidence" value="ECO:0007669"/>
    <property type="project" value="UniProtKB-KW"/>
</dbReference>
<dbReference type="Proteomes" id="UP000198612">
    <property type="component" value="Unassembled WGS sequence"/>
</dbReference>
<evidence type="ECO:0000256" key="9">
    <source>
        <dbReference type="PIRSR" id="PIRSR005091-2"/>
    </source>
</evidence>
<feature type="transmembrane region" description="Helical" evidence="11">
    <location>
        <begin position="157"/>
        <end position="175"/>
    </location>
</feature>
<dbReference type="InterPro" id="IPR017850">
    <property type="entry name" value="Alkaline_phosphatase_core_sf"/>
</dbReference>